<dbReference type="AlphaFoldDB" id="A0A1H8A4L3"/>
<gene>
    <name evidence="1" type="ORF">SAMN05444853_1359</name>
</gene>
<proteinExistence type="predicted"/>
<sequence length="70" mass="8318">MPKILKPQARVIYNDFDNYTEALQYIDDINVLRELLLKQLIDIEKGSKIPKSLKPKIIKNPSLKIKKRYY</sequence>
<dbReference type="Proteomes" id="UP000198883">
    <property type="component" value="Unassembled WGS sequence"/>
</dbReference>
<name>A0A1H8A4L3_9PAST</name>
<evidence type="ECO:0000313" key="2">
    <source>
        <dbReference type="Proteomes" id="UP000198883"/>
    </source>
</evidence>
<dbReference type="EMBL" id="FOBN01000035">
    <property type="protein sequence ID" value="SEM64729.1"/>
    <property type="molecule type" value="Genomic_DNA"/>
</dbReference>
<evidence type="ECO:0000313" key="1">
    <source>
        <dbReference type="EMBL" id="SEM64729.1"/>
    </source>
</evidence>
<reference evidence="2" key="1">
    <citation type="submission" date="2016-10" db="EMBL/GenBank/DDBJ databases">
        <authorList>
            <person name="Varghese N."/>
            <person name="Submissions S."/>
        </authorList>
    </citation>
    <scope>NUCLEOTIDE SEQUENCE [LARGE SCALE GENOMIC DNA]</scope>
    <source>
        <strain evidence="2">DSM 24204</strain>
    </source>
</reference>
<organism evidence="1 2">
    <name type="scientific">Phocoenobacter skyensis</name>
    <dbReference type="NCBI Taxonomy" id="97481"/>
    <lineage>
        <taxon>Bacteria</taxon>
        <taxon>Pseudomonadati</taxon>
        <taxon>Pseudomonadota</taxon>
        <taxon>Gammaproteobacteria</taxon>
        <taxon>Pasteurellales</taxon>
        <taxon>Pasteurellaceae</taxon>
        <taxon>Phocoenobacter</taxon>
    </lineage>
</organism>
<protein>
    <submittedName>
        <fullName evidence="1">Uncharacterized protein</fullName>
    </submittedName>
</protein>
<accession>A0A1H8A4L3</accession>
<dbReference type="OrthoDB" id="5671374at2"/>